<dbReference type="GO" id="GO:0015689">
    <property type="term" value="P:molybdate ion transport"/>
    <property type="evidence" value="ECO:0007669"/>
    <property type="project" value="InterPro"/>
</dbReference>
<protein>
    <submittedName>
        <fullName evidence="6">Molybdate ABC transporter substrate-binding protein</fullName>
    </submittedName>
</protein>
<keyword evidence="3" id="KW-0732">Signal</keyword>
<evidence type="ECO:0000256" key="2">
    <source>
        <dbReference type="ARBA" id="ARBA00022723"/>
    </source>
</evidence>
<feature type="binding site" evidence="4">
    <location>
        <position position="78"/>
    </location>
    <ligand>
        <name>molybdate</name>
        <dbReference type="ChEBI" id="CHEBI:36264"/>
    </ligand>
</feature>
<accession>A0A3N4EEY9</accession>
<gene>
    <name evidence="6" type="primary">modA</name>
    <name evidence="6" type="ORF">EGC77_12085</name>
    <name evidence="5" type="ORF">EGC80_05465</name>
</gene>
<dbReference type="GO" id="GO:0046872">
    <property type="term" value="F:metal ion binding"/>
    <property type="evidence" value="ECO:0007669"/>
    <property type="project" value="UniProtKB-KW"/>
</dbReference>
<organism evidence="6 8">
    <name type="scientific">Shewanella psychromarinicola</name>
    <dbReference type="NCBI Taxonomy" id="2487742"/>
    <lineage>
        <taxon>Bacteria</taxon>
        <taxon>Pseudomonadati</taxon>
        <taxon>Pseudomonadota</taxon>
        <taxon>Gammaproteobacteria</taxon>
        <taxon>Alteromonadales</taxon>
        <taxon>Shewanellaceae</taxon>
        <taxon>Shewanella</taxon>
    </lineage>
</organism>
<keyword evidence="2 4" id="KW-0479">Metal-binding</keyword>
<evidence type="ECO:0000313" key="6">
    <source>
        <dbReference type="EMBL" id="RPA32531.1"/>
    </source>
</evidence>
<reference evidence="6" key="3">
    <citation type="submission" date="2018-11" db="EMBL/GenBank/DDBJ databases">
        <authorList>
            <person name="Hwang Y.J."/>
            <person name="Hwang C.Y."/>
        </authorList>
    </citation>
    <scope>NUCLEOTIDE SEQUENCE</scope>
    <source>
        <strain evidence="6">R106</strain>
    </source>
</reference>
<evidence type="ECO:0000313" key="8">
    <source>
        <dbReference type="Proteomes" id="UP000278855"/>
    </source>
</evidence>
<evidence type="ECO:0000256" key="4">
    <source>
        <dbReference type="PIRSR" id="PIRSR004846-1"/>
    </source>
</evidence>
<reference evidence="5 7" key="1">
    <citation type="submission" date="2018-11" db="EMBL/GenBank/DDBJ databases">
        <title>Shewanella sp. M2.</title>
        <authorList>
            <person name="Hwang Y.J."/>
            <person name="Hwang C.Y."/>
        </authorList>
    </citation>
    <scope>NUCLEOTIDE SEQUENCE [LARGE SCALE GENOMIC DNA]</scope>
    <source>
        <strain evidence="5 7">M2</strain>
    </source>
</reference>
<dbReference type="CDD" id="cd13539">
    <property type="entry name" value="PBP2_AvModA"/>
    <property type="match status" value="1"/>
</dbReference>
<evidence type="ECO:0000256" key="3">
    <source>
        <dbReference type="ARBA" id="ARBA00022729"/>
    </source>
</evidence>
<dbReference type="KEGG" id="spsr:EGC80_05465"/>
<dbReference type="AlphaFoldDB" id="A0A3N4EEY9"/>
<name>A0A3N4EEY9_9GAMM</name>
<evidence type="ECO:0000313" key="5">
    <source>
        <dbReference type="EMBL" id="AZG34432.1"/>
    </source>
</evidence>
<evidence type="ECO:0000313" key="7">
    <source>
        <dbReference type="Proteomes" id="UP000273778"/>
    </source>
</evidence>
<dbReference type="InterPro" id="IPR044084">
    <property type="entry name" value="AvModA-like_subst-bd"/>
</dbReference>
<dbReference type="Proteomes" id="UP000278855">
    <property type="component" value="Unassembled WGS sequence"/>
</dbReference>
<dbReference type="PIRSF" id="PIRSF004846">
    <property type="entry name" value="ModA"/>
    <property type="match status" value="1"/>
</dbReference>
<sequence>MSFINTITQIFYRLLQRLHTSGIAALLAILLVGFSSVCVANDAPAIAAAANIQFAVDEIAIRFQQKTGLAVRVSYGSSGNFVTQIQHGAPFEMMLSADESYIDKLHQAGYTQDSGVIYAIGRLALAAPKKSPLILDANLVGLRQLIDDGKLSRFAIANPDHAPYGERAREVLKTKGLWDMLQPTLILGENAAQATQFTISGSTQGGIVPLSLVLTPAFAKRGNYVVIPDSLYQPLNQQMALMPNASETTERFYQYMQSAEAQEVLTQFGFNLPQPTVKKGA</sequence>
<dbReference type="Gene3D" id="3.40.190.10">
    <property type="entry name" value="Periplasmic binding protein-like II"/>
    <property type="match status" value="2"/>
</dbReference>
<dbReference type="GO" id="GO:0030973">
    <property type="term" value="F:molybdate ion binding"/>
    <property type="evidence" value="ECO:0007669"/>
    <property type="project" value="InterPro"/>
</dbReference>
<dbReference type="Proteomes" id="UP000273778">
    <property type="component" value="Chromosome"/>
</dbReference>
<dbReference type="EMBL" id="RKKB01000003">
    <property type="protein sequence ID" value="RPA32531.1"/>
    <property type="molecule type" value="Genomic_DNA"/>
</dbReference>
<dbReference type="RefSeq" id="WP_124012983.1">
    <property type="nucleotide sequence ID" value="NZ_CP034073.1"/>
</dbReference>
<dbReference type="Pfam" id="PF13531">
    <property type="entry name" value="SBP_bac_11"/>
    <property type="match status" value="1"/>
</dbReference>
<dbReference type="SUPFAM" id="SSF53850">
    <property type="entry name" value="Periplasmic binding protein-like II"/>
    <property type="match status" value="1"/>
</dbReference>
<dbReference type="PANTHER" id="PTHR30632">
    <property type="entry name" value="MOLYBDATE-BINDING PERIPLASMIC PROTEIN"/>
    <property type="match status" value="1"/>
</dbReference>
<proteinExistence type="inferred from homology"/>
<dbReference type="InterPro" id="IPR005950">
    <property type="entry name" value="ModA"/>
</dbReference>
<reference evidence="8" key="2">
    <citation type="submission" date="2018-11" db="EMBL/GenBank/DDBJ databases">
        <title>Shewanella sp. R106.</title>
        <authorList>
            <person name="Hwang Y.J."/>
            <person name="Hwang C.Y."/>
        </authorList>
    </citation>
    <scope>NUCLEOTIDE SEQUENCE [LARGE SCALE GENOMIC DNA]</scope>
    <source>
        <strain evidence="8">R106</strain>
    </source>
</reference>
<comment type="similarity">
    <text evidence="1">Belongs to the bacterial solute-binding protein ModA family.</text>
</comment>
<keyword evidence="4" id="KW-0500">Molybdenum</keyword>
<evidence type="ECO:0000256" key="1">
    <source>
        <dbReference type="ARBA" id="ARBA00009175"/>
    </source>
</evidence>
<dbReference type="PANTHER" id="PTHR30632:SF14">
    <property type="entry name" value="TUNGSTATE_MOLYBDATE_CHROMATE-BINDING PROTEIN MODA"/>
    <property type="match status" value="1"/>
</dbReference>
<dbReference type="EMBL" id="CP034073">
    <property type="protein sequence ID" value="AZG34432.1"/>
    <property type="molecule type" value="Genomic_DNA"/>
</dbReference>
<keyword evidence="7" id="KW-1185">Reference proteome</keyword>
<dbReference type="InterPro" id="IPR050682">
    <property type="entry name" value="ModA/WtpA"/>
</dbReference>
<dbReference type="OrthoDB" id="9785015at2"/>
<dbReference type="NCBIfam" id="TIGR01256">
    <property type="entry name" value="modA"/>
    <property type="match status" value="1"/>
</dbReference>